<gene>
    <name evidence="2" type="ORF">BDK92_1663</name>
</gene>
<reference evidence="2 3" key="1">
    <citation type="submission" date="2018-10" db="EMBL/GenBank/DDBJ databases">
        <title>Sequencing the genomes of 1000 actinobacteria strains.</title>
        <authorList>
            <person name="Klenk H.-P."/>
        </authorList>
    </citation>
    <scope>NUCLEOTIDE SEQUENCE [LARGE SCALE GENOMIC DNA]</scope>
    <source>
        <strain evidence="2 3">DSM 45175</strain>
    </source>
</reference>
<evidence type="ECO:0008006" key="4">
    <source>
        <dbReference type="Google" id="ProtNLM"/>
    </source>
</evidence>
<sequence length="248" mass="27007">MSETLDEFAELEELRRMAEELNQRLAAGQRETAESSARDSREAVRVTLGPEGRVAAIELLPGWRRNLASGELGNAIVEAADEAALRAAETWAAVLDNRAAPDLPSDHSTALVVDSAAPMDDSSTTFARGLFYVLKDSFARLDEVAVEAERHARESVTSGDAENRVRVTLTGGRLAAVQLDPQWLAATDDDRVGRTVTAAVQAAYQDSERRRTSFKGSWPFQELDRMTADPAQLLADLGLATRQPRGED</sequence>
<proteinExistence type="predicted"/>
<accession>A0A495JFQ7</accession>
<evidence type="ECO:0000313" key="2">
    <source>
        <dbReference type="EMBL" id="RKR87388.1"/>
    </source>
</evidence>
<feature type="compositionally biased region" description="Basic and acidic residues" evidence="1">
    <location>
        <begin position="31"/>
        <end position="43"/>
    </location>
</feature>
<dbReference type="Gene3D" id="3.30.1310.10">
    <property type="entry name" value="Nucleoid-associated protein YbaB-like domain"/>
    <property type="match status" value="2"/>
</dbReference>
<evidence type="ECO:0000256" key="1">
    <source>
        <dbReference type="SAM" id="MobiDB-lite"/>
    </source>
</evidence>
<name>A0A495JFQ7_9ACTN</name>
<dbReference type="Proteomes" id="UP000277671">
    <property type="component" value="Unassembled WGS sequence"/>
</dbReference>
<dbReference type="AlphaFoldDB" id="A0A495JFQ7"/>
<protein>
    <recommendedName>
        <fullName evidence="4">YbaB/EbfC DNA-binding family protein</fullName>
    </recommendedName>
</protein>
<organism evidence="2 3">
    <name type="scientific">Micromonospora pisi</name>
    <dbReference type="NCBI Taxonomy" id="589240"/>
    <lineage>
        <taxon>Bacteria</taxon>
        <taxon>Bacillati</taxon>
        <taxon>Actinomycetota</taxon>
        <taxon>Actinomycetes</taxon>
        <taxon>Micromonosporales</taxon>
        <taxon>Micromonosporaceae</taxon>
        <taxon>Micromonospora</taxon>
    </lineage>
</organism>
<dbReference type="EMBL" id="RBKT01000001">
    <property type="protein sequence ID" value="RKR87388.1"/>
    <property type="molecule type" value="Genomic_DNA"/>
</dbReference>
<feature type="region of interest" description="Disordered" evidence="1">
    <location>
        <begin position="22"/>
        <end position="43"/>
    </location>
</feature>
<evidence type="ECO:0000313" key="3">
    <source>
        <dbReference type="Proteomes" id="UP000277671"/>
    </source>
</evidence>
<dbReference type="InterPro" id="IPR036894">
    <property type="entry name" value="YbaB-like_sf"/>
</dbReference>
<keyword evidence="3" id="KW-1185">Reference proteome</keyword>
<dbReference type="RefSeq" id="WP_121156115.1">
    <property type="nucleotide sequence ID" value="NZ_RBKT01000001.1"/>
</dbReference>
<comment type="caution">
    <text evidence="2">The sequence shown here is derived from an EMBL/GenBank/DDBJ whole genome shotgun (WGS) entry which is preliminary data.</text>
</comment>
<dbReference type="OrthoDB" id="9917123at2"/>